<evidence type="ECO:0000256" key="1">
    <source>
        <dbReference type="SAM" id="SignalP"/>
    </source>
</evidence>
<feature type="signal peptide" evidence="1">
    <location>
        <begin position="1"/>
        <end position="22"/>
    </location>
</feature>
<dbReference type="InterPro" id="IPR012938">
    <property type="entry name" value="Glc/Sorbosone_DH"/>
</dbReference>
<dbReference type="InterPro" id="IPR011041">
    <property type="entry name" value="Quinoprot_gluc/sorb_DH_b-prop"/>
</dbReference>
<feature type="domain" description="Glucose/Sorbosone dehydrogenase" evidence="2">
    <location>
        <begin position="45"/>
        <end position="380"/>
    </location>
</feature>
<dbReference type="PANTHER" id="PTHR19328">
    <property type="entry name" value="HEDGEHOG-INTERACTING PROTEIN"/>
    <property type="match status" value="1"/>
</dbReference>
<evidence type="ECO:0000313" key="3">
    <source>
        <dbReference type="EMBL" id="RLQ87393.1"/>
    </source>
</evidence>
<dbReference type="InterPro" id="IPR011042">
    <property type="entry name" value="6-blade_b-propeller_TolB-like"/>
</dbReference>
<dbReference type="SUPFAM" id="SSF50952">
    <property type="entry name" value="Soluble quinoprotein glucose dehydrogenase"/>
    <property type="match status" value="1"/>
</dbReference>
<dbReference type="Gene3D" id="2.120.10.30">
    <property type="entry name" value="TolB, C-terminal domain"/>
    <property type="match status" value="1"/>
</dbReference>
<keyword evidence="4" id="KW-1185">Reference proteome</keyword>
<gene>
    <name evidence="3" type="ORF">D8780_03420</name>
</gene>
<evidence type="ECO:0000259" key="2">
    <source>
        <dbReference type="Pfam" id="PF07995"/>
    </source>
</evidence>
<dbReference type="Proteomes" id="UP000281094">
    <property type="component" value="Unassembled WGS sequence"/>
</dbReference>
<dbReference type="Pfam" id="PF07995">
    <property type="entry name" value="GSDH"/>
    <property type="match status" value="1"/>
</dbReference>
<reference evidence="3 4" key="1">
    <citation type="submission" date="2018-10" db="EMBL/GenBank/DDBJ databases">
        <title>Notoacmeibacter sp. M2BS9Y-3-1, whole genome shotgun sequence.</title>
        <authorList>
            <person name="Tuo L."/>
        </authorList>
    </citation>
    <scope>NUCLEOTIDE SEQUENCE [LARGE SCALE GENOMIC DNA]</scope>
    <source>
        <strain evidence="3 4">M2BS9Y-3-1</strain>
    </source>
</reference>
<protein>
    <submittedName>
        <fullName evidence="3">PQQ-dependent sugar dehydrogenase</fullName>
    </submittedName>
</protein>
<feature type="chain" id="PRO_5018012741" evidence="1">
    <location>
        <begin position="23"/>
        <end position="384"/>
    </location>
</feature>
<dbReference type="PANTHER" id="PTHR19328:SF75">
    <property type="entry name" value="ALDOSE SUGAR DEHYDROGENASE YLII"/>
    <property type="match status" value="1"/>
</dbReference>
<organism evidence="3 4">
    <name type="scientific">Notoacmeibacter ruber</name>
    <dbReference type="NCBI Taxonomy" id="2670375"/>
    <lineage>
        <taxon>Bacteria</taxon>
        <taxon>Pseudomonadati</taxon>
        <taxon>Pseudomonadota</taxon>
        <taxon>Alphaproteobacteria</taxon>
        <taxon>Hyphomicrobiales</taxon>
        <taxon>Notoacmeibacteraceae</taxon>
        <taxon>Notoacmeibacter</taxon>
    </lineage>
</organism>
<comment type="caution">
    <text evidence="3">The sequence shown here is derived from an EMBL/GenBank/DDBJ whole genome shotgun (WGS) entry which is preliminary data.</text>
</comment>
<name>A0A3L7J9M8_9HYPH</name>
<dbReference type="EMBL" id="RCWN01000001">
    <property type="protein sequence ID" value="RLQ87393.1"/>
    <property type="molecule type" value="Genomic_DNA"/>
</dbReference>
<dbReference type="AlphaFoldDB" id="A0A3L7J9M8"/>
<dbReference type="RefSeq" id="WP_121644361.1">
    <property type="nucleotide sequence ID" value="NZ_RCWN01000001.1"/>
</dbReference>
<keyword evidence="1" id="KW-0732">Signal</keyword>
<accession>A0A3L7J9M8</accession>
<sequence length="384" mass="41370">MTAQTILSSLALSTLIALPASAQDDSFSVTGTEGTALAAEAVTDFDEPWAMTFLPDGTALVTTKPGTLFHVTQDGEKTEIQGMWEVAYGGQGGLGDVVLHPDFEQNNLIYLSYVESLDDGATKGAAVSRAKLDLSGDTPKLTDIEKIWTQQPHVPGSGHFSHRIAFGPKGSDQEGYLFLTSGERQKQTPAQDKDVNLGKILRLNDDGSLPEGNPFAEEGGEAVADEFWTTGHRNMLGIAFDGENRLWAHEMGPRGGDELNLIEPGNNYGWPQRSYGDNYSGVPITDHSADDGFTKPKAYWNPVISPAGLVIYSGDVFSDWQGDALIGGLSSKALIQVDLDGETAQEAERFEWGKRIREVEQGPDGAIWVLEDEAGGRLVKLTPA</sequence>
<evidence type="ECO:0000313" key="4">
    <source>
        <dbReference type="Proteomes" id="UP000281094"/>
    </source>
</evidence>
<proteinExistence type="predicted"/>